<dbReference type="Gene3D" id="3.40.1260.10">
    <property type="entry name" value="DsrEFH-like"/>
    <property type="match status" value="1"/>
</dbReference>
<dbReference type="SUPFAM" id="SSF75169">
    <property type="entry name" value="DsrEFH-like"/>
    <property type="match status" value="1"/>
</dbReference>
<dbReference type="InterPro" id="IPR027396">
    <property type="entry name" value="DsrEFH-like"/>
</dbReference>
<dbReference type="EMBL" id="LAZR01002195">
    <property type="protein sequence ID" value="KKN33197.1"/>
    <property type="molecule type" value="Genomic_DNA"/>
</dbReference>
<organism evidence="1">
    <name type="scientific">marine sediment metagenome</name>
    <dbReference type="NCBI Taxonomy" id="412755"/>
    <lineage>
        <taxon>unclassified sequences</taxon>
        <taxon>metagenomes</taxon>
        <taxon>ecological metagenomes</taxon>
    </lineage>
</organism>
<dbReference type="AlphaFoldDB" id="A0A0F9Q851"/>
<proteinExistence type="predicted"/>
<gene>
    <name evidence="1" type="ORF">LCGC14_0805920</name>
</gene>
<name>A0A0F9Q851_9ZZZZ</name>
<dbReference type="PANTHER" id="PTHR34874:SF1">
    <property type="entry name" value="PROTEIN YCHN"/>
    <property type="match status" value="1"/>
</dbReference>
<protein>
    <submittedName>
        <fullName evidence="1">Uncharacterized protein</fullName>
    </submittedName>
</protein>
<accession>A0A0F9Q851</accession>
<evidence type="ECO:0000313" key="1">
    <source>
        <dbReference type="EMBL" id="KKN33197.1"/>
    </source>
</evidence>
<comment type="caution">
    <text evidence="1">The sequence shown here is derived from an EMBL/GenBank/DDBJ whole genome shotgun (WGS) entry which is preliminary data.</text>
</comment>
<dbReference type="Pfam" id="PF02635">
    <property type="entry name" value="DsrE"/>
    <property type="match status" value="1"/>
</dbReference>
<dbReference type="InterPro" id="IPR003787">
    <property type="entry name" value="Sulphur_relay_DsrE/F-like"/>
</dbReference>
<sequence>MSKIQKFTFIVCSEIYKYEAMDTVINLGEAIIKKGHKIIGIFLYGSGVYNVKERDITATSIRNLPSRLGEFCKKNDAKLAACSTWISFSGMTPTEFIKGACQEGLGGLSDLIARSDKVIFFGPGG</sequence>
<dbReference type="PANTHER" id="PTHR34874">
    <property type="entry name" value="PROTEIN YCHN"/>
    <property type="match status" value="1"/>
</dbReference>
<dbReference type="GO" id="GO:0005829">
    <property type="term" value="C:cytosol"/>
    <property type="evidence" value="ECO:0007669"/>
    <property type="project" value="TreeGrafter"/>
</dbReference>
<reference evidence="1" key="1">
    <citation type="journal article" date="2015" name="Nature">
        <title>Complex archaea that bridge the gap between prokaryotes and eukaryotes.</title>
        <authorList>
            <person name="Spang A."/>
            <person name="Saw J.H."/>
            <person name="Jorgensen S.L."/>
            <person name="Zaremba-Niedzwiedzka K."/>
            <person name="Martijn J."/>
            <person name="Lind A.E."/>
            <person name="van Eijk R."/>
            <person name="Schleper C."/>
            <person name="Guy L."/>
            <person name="Ettema T.J."/>
        </authorList>
    </citation>
    <scope>NUCLEOTIDE SEQUENCE</scope>
</reference>